<evidence type="ECO:0000256" key="3">
    <source>
        <dbReference type="ARBA" id="ARBA00022827"/>
    </source>
</evidence>
<accession>A0AAD5YDV2</accession>
<feature type="domain" description="FAD-binding" evidence="5">
    <location>
        <begin position="7"/>
        <end position="355"/>
    </location>
</feature>
<dbReference type="InterPro" id="IPR036188">
    <property type="entry name" value="FAD/NAD-bd_sf"/>
</dbReference>
<dbReference type="PANTHER" id="PTHR43004">
    <property type="entry name" value="TRK SYSTEM POTASSIUM UPTAKE PROTEIN"/>
    <property type="match status" value="1"/>
</dbReference>
<keyword evidence="2" id="KW-0285">Flavoprotein</keyword>
<evidence type="ECO:0000259" key="5">
    <source>
        <dbReference type="Pfam" id="PF01494"/>
    </source>
</evidence>
<dbReference type="InterPro" id="IPR050641">
    <property type="entry name" value="RIFMO-like"/>
</dbReference>
<dbReference type="Gene3D" id="3.30.70.2450">
    <property type="match status" value="1"/>
</dbReference>
<evidence type="ECO:0000256" key="1">
    <source>
        <dbReference type="ARBA" id="ARBA00001974"/>
    </source>
</evidence>
<dbReference type="SUPFAM" id="SSF51905">
    <property type="entry name" value="FAD/NAD(P)-binding domain"/>
    <property type="match status" value="1"/>
</dbReference>
<evidence type="ECO:0000313" key="7">
    <source>
        <dbReference type="Proteomes" id="UP001212997"/>
    </source>
</evidence>
<dbReference type="PANTHER" id="PTHR43004:SF19">
    <property type="entry name" value="BINDING MONOOXYGENASE, PUTATIVE (JCVI)-RELATED"/>
    <property type="match status" value="1"/>
</dbReference>
<keyword evidence="7" id="KW-1185">Reference proteome</keyword>
<comment type="cofactor">
    <cofactor evidence="1">
        <name>FAD</name>
        <dbReference type="ChEBI" id="CHEBI:57692"/>
    </cofactor>
</comment>
<dbReference type="Proteomes" id="UP001212997">
    <property type="component" value="Unassembled WGS sequence"/>
</dbReference>
<dbReference type="Pfam" id="PF01494">
    <property type="entry name" value="FAD_binding_3"/>
    <property type="match status" value="1"/>
</dbReference>
<evidence type="ECO:0000256" key="2">
    <source>
        <dbReference type="ARBA" id="ARBA00022630"/>
    </source>
</evidence>
<dbReference type="EMBL" id="JANAWD010000237">
    <property type="protein sequence ID" value="KAJ3483215.1"/>
    <property type="molecule type" value="Genomic_DNA"/>
</dbReference>
<dbReference type="PRINTS" id="PR00420">
    <property type="entry name" value="RNGMNOXGNASE"/>
</dbReference>
<evidence type="ECO:0000256" key="4">
    <source>
        <dbReference type="ARBA" id="ARBA00023002"/>
    </source>
</evidence>
<keyword evidence="4" id="KW-0560">Oxidoreductase</keyword>
<dbReference type="AlphaFoldDB" id="A0AAD5YDV2"/>
<dbReference type="GO" id="GO:0071949">
    <property type="term" value="F:FAD binding"/>
    <property type="evidence" value="ECO:0007669"/>
    <property type="project" value="InterPro"/>
</dbReference>
<comment type="caution">
    <text evidence="6">The sequence shown here is derived from an EMBL/GenBank/DDBJ whole genome shotgun (WGS) entry which is preliminary data.</text>
</comment>
<name>A0AAD5YDV2_9APHY</name>
<gene>
    <name evidence="6" type="ORF">NLI96_g6464</name>
</gene>
<proteinExistence type="predicted"/>
<dbReference type="Gene3D" id="3.50.50.60">
    <property type="entry name" value="FAD/NAD(P)-binding domain"/>
    <property type="match status" value="1"/>
</dbReference>
<evidence type="ECO:0000313" key="6">
    <source>
        <dbReference type="EMBL" id="KAJ3483215.1"/>
    </source>
</evidence>
<dbReference type="GO" id="GO:0016709">
    <property type="term" value="F:oxidoreductase activity, acting on paired donors, with incorporation or reduction of molecular oxygen, NAD(P)H as one donor, and incorporation of one atom of oxygen"/>
    <property type="evidence" value="ECO:0007669"/>
    <property type="project" value="UniProtKB-ARBA"/>
</dbReference>
<reference evidence="6" key="1">
    <citation type="submission" date="2022-07" db="EMBL/GenBank/DDBJ databases">
        <title>Genome Sequence of Physisporinus lineatus.</title>
        <authorList>
            <person name="Buettner E."/>
        </authorList>
    </citation>
    <scope>NUCLEOTIDE SEQUENCE</scope>
    <source>
        <strain evidence="6">VT162</strain>
    </source>
</reference>
<dbReference type="Gene3D" id="3.40.30.120">
    <property type="match status" value="1"/>
</dbReference>
<sequence length="554" mass="61068">MTAPLSPVLIVGSGPSGLIAALTLLKNGIPVRIIEKVDKFHNAQRGAGIMPRSLEVYHFLGVDEISNLGQHLKPRCSYELPGGRKPKLIFEMSPRMEPTPDVPFINTLLLGQHHAEEIFRAHIEKFGVHVELGSTLVDFEQDSVGVTAHIVKKSGDFESREVIRTPFLIGTDGSRGITRNKLGLTFVGESRPADHLIVADLYVDGLDTKYWHTWGDFTTAIVTLRPTEYEDRFSLILGGRDIDYKPLLESREKLIKFVVDATDRDDLVFGDIIGVSEFSPNIRMVDRFSKGRVFVVGDAAHVHSPTGGQGMNSSIQDSFNLGWKMALVCKGLASLSLLETYNEERTPVIKQMLEQTTKILDRTMKAKVDKESFNAAFNRPKALHQLGVNCRWSSIVIDERHPFDHHGDKGALEAYGNEAEQSIRAGDRAPDAPGLTDGDYKTSLFDILKPHQHTVLIFDSACANLQQILDALDTWPEGTVQRVVIIGKDSHCKQSNPSVSAIVLEDAQGHVFNAYGGIAADGYPIVVIRPDGVIGAIVKGVEGLMKYRHGVLLQ</sequence>
<keyword evidence="3" id="KW-0274">FAD</keyword>
<protein>
    <recommendedName>
        <fullName evidence="5">FAD-binding domain-containing protein</fullName>
    </recommendedName>
</protein>
<organism evidence="6 7">
    <name type="scientific">Meripilus lineatus</name>
    <dbReference type="NCBI Taxonomy" id="2056292"/>
    <lineage>
        <taxon>Eukaryota</taxon>
        <taxon>Fungi</taxon>
        <taxon>Dikarya</taxon>
        <taxon>Basidiomycota</taxon>
        <taxon>Agaricomycotina</taxon>
        <taxon>Agaricomycetes</taxon>
        <taxon>Polyporales</taxon>
        <taxon>Meripilaceae</taxon>
        <taxon>Meripilus</taxon>
    </lineage>
</organism>
<dbReference type="InterPro" id="IPR002938">
    <property type="entry name" value="FAD-bd"/>
</dbReference>